<comment type="caution">
    <text evidence="2">The sequence shown here is derived from an EMBL/GenBank/DDBJ whole genome shotgun (WGS) entry which is preliminary data.</text>
</comment>
<evidence type="ECO:0000313" key="3">
    <source>
        <dbReference type="Proteomes" id="UP001597307"/>
    </source>
</evidence>
<reference evidence="3" key="1">
    <citation type="journal article" date="2019" name="Int. J. Syst. Evol. Microbiol.">
        <title>The Global Catalogue of Microorganisms (GCM) 10K type strain sequencing project: providing services to taxonomists for standard genome sequencing and annotation.</title>
        <authorList>
            <consortium name="The Broad Institute Genomics Platform"/>
            <consortium name="The Broad Institute Genome Sequencing Center for Infectious Disease"/>
            <person name="Wu L."/>
            <person name="Ma J."/>
        </authorList>
    </citation>
    <scope>NUCLEOTIDE SEQUENCE [LARGE SCALE GENOMIC DNA]</scope>
    <source>
        <strain evidence="3">JCM 11496</strain>
    </source>
</reference>
<dbReference type="RefSeq" id="WP_343881919.1">
    <property type="nucleotide sequence ID" value="NZ_BAAAIJ010000059.1"/>
</dbReference>
<gene>
    <name evidence="2" type="ORF">ACFSFX_17090</name>
</gene>
<protein>
    <submittedName>
        <fullName evidence="2">Recombinase XerD</fullName>
    </submittedName>
</protein>
<sequence>MTTEPPAGLTPRNTVRGRPRTSGSVRCDRCGRTAGKARETWPEGKVCGPCFTLATRTHGTCPDCGHHRLLPGPPQLEGGPRCAPCAGILHDFHCTRCGHEAEFYRRGICARCALRDDLTALLPADPADPETATRLTDALCAAERPESVITWKRSSKVQALLASVSSGQTPLTHEGLDRHRETAGRAAEHLRALLVHHGLLPHQDPYLNRFETWIDDKLRPLPAEVAKPVEHFAKWHHLRRIRAKATPDSTARGPVHAAKQEITETIKFLDWLWQAHGRTAATCTQQDVDTWLATGPTTRKAIRTFFVIAKKVGTNRRVDIGHYTTKGRPAIPPEQRLAWLRELLNGTSESLPYRVAGTLLLLYAQPLVRVAALRTDAVDVNDGTGTVSITLGTHPAPVPQPFAELLTQHLWNRPNLRTGAGTESPWLFPGSRAGRHLHPNTIMDRLRALGIDLRGARNTALDEHLSAAAPPLVADALGYSHQVAFLHADAAGEPWTRYTDLKSNHSARQP</sequence>
<evidence type="ECO:0000313" key="2">
    <source>
        <dbReference type="EMBL" id="MFD1848302.1"/>
    </source>
</evidence>
<dbReference type="InterPro" id="IPR011010">
    <property type="entry name" value="DNA_brk_join_enz"/>
</dbReference>
<accession>A0ABW4QC54</accession>
<dbReference type="SUPFAM" id="SSF56349">
    <property type="entry name" value="DNA breaking-rejoining enzymes"/>
    <property type="match status" value="1"/>
</dbReference>
<name>A0ABW4QC54_9MICC</name>
<proteinExistence type="predicted"/>
<feature type="region of interest" description="Disordered" evidence="1">
    <location>
        <begin position="1"/>
        <end position="23"/>
    </location>
</feature>
<organism evidence="2 3">
    <name type="scientific">Arthrobacter flavus</name>
    <dbReference type="NCBI Taxonomy" id="95172"/>
    <lineage>
        <taxon>Bacteria</taxon>
        <taxon>Bacillati</taxon>
        <taxon>Actinomycetota</taxon>
        <taxon>Actinomycetes</taxon>
        <taxon>Micrococcales</taxon>
        <taxon>Micrococcaceae</taxon>
        <taxon>Arthrobacter</taxon>
    </lineage>
</organism>
<dbReference type="EMBL" id="JBHUGA010000067">
    <property type="protein sequence ID" value="MFD1848302.1"/>
    <property type="molecule type" value="Genomic_DNA"/>
</dbReference>
<dbReference type="Proteomes" id="UP001597307">
    <property type="component" value="Unassembled WGS sequence"/>
</dbReference>
<evidence type="ECO:0000256" key="1">
    <source>
        <dbReference type="SAM" id="MobiDB-lite"/>
    </source>
</evidence>
<keyword evidence="3" id="KW-1185">Reference proteome</keyword>